<dbReference type="InterPro" id="IPR036551">
    <property type="entry name" value="Flavin_trans-like"/>
</dbReference>
<dbReference type="Pfam" id="PF04127">
    <property type="entry name" value="DFP"/>
    <property type="match status" value="1"/>
</dbReference>
<dbReference type="KEGG" id="dru:Desru_2316"/>
<evidence type="ECO:0000313" key="7">
    <source>
        <dbReference type="EMBL" id="AEG60561.1"/>
    </source>
</evidence>
<feature type="domain" description="Flavoprotein" evidence="5">
    <location>
        <begin position="8"/>
        <end position="177"/>
    </location>
</feature>
<dbReference type="Pfam" id="PF02441">
    <property type="entry name" value="Flavoprotein"/>
    <property type="match status" value="1"/>
</dbReference>
<dbReference type="Gene3D" id="3.40.50.10300">
    <property type="entry name" value="CoaB-like"/>
    <property type="match status" value="1"/>
</dbReference>
<feature type="binding site" evidence="3">
    <location>
        <position position="325"/>
    </location>
    <ligand>
        <name>CTP</name>
        <dbReference type="ChEBI" id="CHEBI:37563"/>
    </ligand>
</feature>
<keyword evidence="8" id="KW-1185">Reference proteome</keyword>
<dbReference type="GO" id="GO:0015941">
    <property type="term" value="P:pantothenate catabolic process"/>
    <property type="evidence" value="ECO:0007669"/>
    <property type="project" value="InterPro"/>
</dbReference>
<comment type="catalytic activity">
    <reaction evidence="3 4">
        <text>(R)-4'-phosphopantothenate + L-cysteine + CTP = N-[(R)-4-phosphopantothenoyl]-L-cysteine + CMP + diphosphate + H(+)</text>
        <dbReference type="Rhea" id="RHEA:19397"/>
        <dbReference type="ChEBI" id="CHEBI:10986"/>
        <dbReference type="ChEBI" id="CHEBI:15378"/>
        <dbReference type="ChEBI" id="CHEBI:33019"/>
        <dbReference type="ChEBI" id="CHEBI:35235"/>
        <dbReference type="ChEBI" id="CHEBI:37563"/>
        <dbReference type="ChEBI" id="CHEBI:59458"/>
        <dbReference type="ChEBI" id="CHEBI:60377"/>
        <dbReference type="EC" id="6.3.2.5"/>
    </reaction>
</comment>
<dbReference type="InterPro" id="IPR007085">
    <property type="entry name" value="DNA/pantothenate-metab_flavo_C"/>
</dbReference>
<dbReference type="EC" id="4.1.1.36" evidence="3"/>
<evidence type="ECO:0000256" key="1">
    <source>
        <dbReference type="ARBA" id="ARBA00022793"/>
    </source>
</evidence>
<comment type="function">
    <text evidence="4">Catalyzes two steps in the biosynthesis of coenzyme A. In the first step cysteine is conjugated to 4'-phosphopantothenate to form 4-phosphopantothenoylcysteine, in the latter compound is decarboxylated to form 4'-phosphopantotheine.</text>
</comment>
<dbReference type="SUPFAM" id="SSF102645">
    <property type="entry name" value="CoaB-like"/>
    <property type="match status" value="1"/>
</dbReference>
<comment type="caution">
    <text evidence="3">Lacks conserved residue(s) required for the propagation of feature annotation.</text>
</comment>
<keyword evidence="1 3" id="KW-0210">Decarboxylase</keyword>
<evidence type="ECO:0000256" key="4">
    <source>
        <dbReference type="RuleBase" id="RU364078"/>
    </source>
</evidence>
<feature type="active site" description="Proton donor" evidence="3">
    <location>
        <position position="160"/>
    </location>
</feature>
<dbReference type="eggNOG" id="COG0452">
    <property type="taxonomic scope" value="Bacteria"/>
</dbReference>
<feature type="binding site" evidence="3">
    <location>
        <position position="290"/>
    </location>
    <ligand>
        <name>CTP</name>
        <dbReference type="ChEBI" id="CHEBI:37563"/>
    </ligand>
</feature>
<dbReference type="AlphaFoldDB" id="F6DM94"/>
<sequence length="405" mass="42801">MLGVLAGKTITLGITGGIAAYKAAELASSLVKSGADVHVAMTSSACEFITPLTFETLTGNPVHKGLFQAGPEGGVLHIDLAQRADLLVIAPATANIIGKTANGIADDLVSTLAVAASCPVLFCPAMNVVMYENPLVQRNIATLMENGYHFVEPAEGRLACGAVGKGRLAELDVILHSITKQLTPQDLAGLMVLVTAGPTREPLDPVRYLTNRSSGKMGYALARAAAQRGARVVLVSGPTGLTPPPEVQLVPVETAQEMYEQVLQYGSGAAVVIKAAAVADYRPLQLSDQKIKKKDTQLTVQLTQNPDILAELGRRKAQGQILVGFAAETCNLQKNALDKLHRKNLDLLVANDVTLPGAGFDGDTNQVRIFGSQGQEESLPLMNKHKVAHGILDRVSRLYHSRVGG</sequence>
<comment type="similarity">
    <text evidence="3 4">In the C-terminal section; belongs to the PPC synthetase family.</text>
</comment>
<feature type="binding site" evidence="3">
    <location>
        <position position="339"/>
    </location>
    <ligand>
        <name>CTP</name>
        <dbReference type="ChEBI" id="CHEBI:37563"/>
    </ligand>
</feature>
<dbReference type="UniPathway" id="UPA00241">
    <property type="reaction ID" value="UER00353"/>
</dbReference>
<dbReference type="GO" id="GO:0004632">
    <property type="term" value="F:phosphopantothenate--cysteine ligase activity"/>
    <property type="evidence" value="ECO:0007669"/>
    <property type="project" value="UniProtKB-UniRule"/>
</dbReference>
<comment type="function">
    <text evidence="3">Catalyzes two sequential steps in the biosynthesis of coenzyme A. In the first step cysteine is conjugated to 4'-phosphopantothenate to form 4-phosphopantothenoylcysteine. In the second step the latter compound is decarboxylated to form 4'-phosphopantotheine.</text>
</comment>
<comment type="pathway">
    <text evidence="3 4">Cofactor biosynthesis; coenzyme A biosynthesis; CoA from (R)-pantothenate: step 2/5.</text>
</comment>
<name>F6DM94_DESRL</name>
<feature type="region of interest" description="Phosphopantothenoylcysteine decarboxylase" evidence="3">
    <location>
        <begin position="1"/>
        <end position="191"/>
    </location>
</feature>
<keyword evidence="3" id="KW-0460">Magnesium</keyword>
<feature type="domain" description="DNA/pantothenate metabolism flavoprotein C-terminal" evidence="6">
    <location>
        <begin position="187"/>
        <end position="397"/>
    </location>
</feature>
<evidence type="ECO:0000259" key="6">
    <source>
        <dbReference type="Pfam" id="PF04127"/>
    </source>
</evidence>
<dbReference type="HAMAP" id="MF_02225">
    <property type="entry name" value="CoaBC"/>
    <property type="match status" value="1"/>
</dbReference>
<dbReference type="GO" id="GO:0046872">
    <property type="term" value="F:metal ion binding"/>
    <property type="evidence" value="ECO:0007669"/>
    <property type="project" value="UniProtKB-KW"/>
</dbReference>
<dbReference type="GO" id="GO:0071513">
    <property type="term" value="C:phosphopantothenoylcysteine decarboxylase complex"/>
    <property type="evidence" value="ECO:0007669"/>
    <property type="project" value="TreeGrafter"/>
</dbReference>
<keyword evidence="3" id="KW-0511">Multifunctional enzyme</keyword>
<feature type="binding site" evidence="3">
    <location>
        <begin position="306"/>
        <end position="309"/>
    </location>
    <ligand>
        <name>CTP</name>
        <dbReference type="ChEBI" id="CHEBI:37563"/>
    </ligand>
</feature>
<comment type="pathway">
    <text evidence="3 4">Cofactor biosynthesis; coenzyme A biosynthesis; CoA from (R)-pantothenate: step 3/5.</text>
</comment>
<keyword evidence="3" id="KW-0479">Metal-binding</keyword>
<dbReference type="HOGENOM" id="CLU_033319_0_1_9"/>
<comment type="catalytic activity">
    <reaction evidence="3 4">
        <text>N-[(R)-4-phosphopantothenoyl]-L-cysteine + H(+) = (R)-4'-phosphopantetheine + CO2</text>
        <dbReference type="Rhea" id="RHEA:16793"/>
        <dbReference type="ChEBI" id="CHEBI:15378"/>
        <dbReference type="ChEBI" id="CHEBI:16526"/>
        <dbReference type="ChEBI" id="CHEBI:59458"/>
        <dbReference type="ChEBI" id="CHEBI:61723"/>
        <dbReference type="EC" id="4.1.1.36"/>
    </reaction>
</comment>
<protein>
    <recommendedName>
        <fullName evidence="3">Coenzyme A biosynthesis bifunctional protein CoaBC</fullName>
    </recommendedName>
    <alternativeName>
        <fullName evidence="3">DNA/pantothenate metabolism flavoprotein</fullName>
    </alternativeName>
    <alternativeName>
        <fullName evidence="3">Phosphopantothenoylcysteine synthetase/decarboxylase</fullName>
        <shortName evidence="3">PPCS-PPCDC</shortName>
    </alternativeName>
    <domain>
        <recommendedName>
            <fullName evidence="3">Phosphopantothenoylcysteine decarboxylase</fullName>
            <shortName evidence="3">PPC decarboxylase</shortName>
            <shortName evidence="3">PPC-DC</shortName>
            <ecNumber evidence="3">4.1.1.36</ecNumber>
        </recommendedName>
        <alternativeName>
            <fullName evidence="3">CoaC</fullName>
        </alternativeName>
    </domain>
    <domain>
        <recommendedName>
            <fullName evidence="3">Phosphopantothenate--cysteine ligase</fullName>
            <ecNumber evidence="3">6.3.2.5</ecNumber>
        </recommendedName>
        <alternativeName>
            <fullName evidence="3">CoaB</fullName>
        </alternativeName>
        <alternativeName>
            <fullName evidence="3">Phosphopantothenoylcysteine synthetase</fullName>
            <shortName evidence="3">PPC synthetase</shortName>
            <shortName evidence="3">PPC-S</shortName>
        </alternativeName>
    </domain>
</protein>
<gene>
    <name evidence="3" type="primary">coaBC</name>
    <name evidence="7" type="ordered locus">Desru_2316</name>
</gene>
<keyword evidence="3 4" id="KW-0288">FMN</keyword>
<dbReference type="NCBIfam" id="TIGR00521">
    <property type="entry name" value="coaBC_dfp"/>
    <property type="match status" value="1"/>
</dbReference>
<comment type="cofactor">
    <cofactor evidence="3">
        <name>Mg(2+)</name>
        <dbReference type="ChEBI" id="CHEBI:18420"/>
    </cofactor>
</comment>
<feature type="region of interest" description="Phosphopantothenate--cysteine ligase" evidence="3">
    <location>
        <begin position="192"/>
        <end position="405"/>
    </location>
</feature>
<dbReference type="Gene3D" id="3.40.50.1950">
    <property type="entry name" value="Flavin prenyltransferase-like"/>
    <property type="match status" value="1"/>
</dbReference>
<dbReference type="STRING" id="696281.Desru_2316"/>
<dbReference type="EMBL" id="CP002780">
    <property type="protein sequence ID" value="AEG60561.1"/>
    <property type="molecule type" value="Genomic_DNA"/>
</dbReference>
<comment type="cofactor">
    <cofactor evidence="3">
        <name>FMN</name>
        <dbReference type="ChEBI" id="CHEBI:58210"/>
    </cofactor>
    <text evidence="3">Binds 1 FMN per subunit.</text>
</comment>
<dbReference type="SUPFAM" id="SSF52507">
    <property type="entry name" value="Homo-oligomeric flavin-containing Cys decarboxylases, HFCD"/>
    <property type="match status" value="1"/>
</dbReference>
<reference evidence="7 8" key="2">
    <citation type="journal article" date="2012" name="Stand. Genomic Sci.">
        <title>Complete genome sequence of the sulfate-reducing firmicute Desulfotomaculum ruminis type strain (DL(T)).</title>
        <authorList>
            <person name="Spring S."/>
            <person name="Visser M."/>
            <person name="Lu M."/>
            <person name="Copeland A."/>
            <person name="Lapidus A."/>
            <person name="Lucas S."/>
            <person name="Cheng J.F."/>
            <person name="Han C."/>
            <person name="Tapia R."/>
            <person name="Goodwin L.A."/>
            <person name="Pitluck S."/>
            <person name="Ivanova N."/>
            <person name="Land M."/>
            <person name="Hauser L."/>
            <person name="Larimer F."/>
            <person name="Rohde M."/>
            <person name="Goker M."/>
            <person name="Detter J.C."/>
            <person name="Kyrpides N.C."/>
            <person name="Woyke T."/>
            <person name="Schaap P.J."/>
            <person name="Plugge C.M."/>
            <person name="Muyzer G."/>
            <person name="Kuever J."/>
            <person name="Pereira I.A."/>
            <person name="Parshina S.N."/>
            <person name="Bernier-Latmani R."/>
            <person name="Stams A.J."/>
            <person name="Klenk H.P."/>
        </authorList>
    </citation>
    <scope>NUCLEOTIDE SEQUENCE [LARGE SCALE GENOMIC DNA]</scope>
    <source>
        <strain evidence="8">ATCC 23193 / DSM 2154 / NCIB 8452 / DL</strain>
    </source>
</reference>
<reference evidence="8" key="1">
    <citation type="submission" date="2011-05" db="EMBL/GenBank/DDBJ databases">
        <title>Complete sequence of Desulfotomaculum ruminis DSM 2154.</title>
        <authorList>
            <person name="Lucas S."/>
            <person name="Copeland A."/>
            <person name="Lapidus A."/>
            <person name="Cheng J.-F."/>
            <person name="Goodwin L."/>
            <person name="Pitluck S."/>
            <person name="Lu M."/>
            <person name="Detter J.C."/>
            <person name="Han C."/>
            <person name="Tapia R."/>
            <person name="Land M."/>
            <person name="Hauser L."/>
            <person name="Kyrpides N."/>
            <person name="Ivanova N."/>
            <person name="Mikhailova N."/>
            <person name="Pagani I."/>
            <person name="Stams A.J.M."/>
            <person name="Plugge C.M."/>
            <person name="Muyzer G."/>
            <person name="Kuever J."/>
            <person name="Parshina S.N."/>
            <person name="Ivanova A.E."/>
            <person name="Nazina T.N."/>
            <person name="Brambilla E."/>
            <person name="Spring S."/>
            <person name="Klenk H.-P."/>
            <person name="Woyke T."/>
        </authorList>
    </citation>
    <scope>NUCLEOTIDE SEQUENCE [LARGE SCALE GENOMIC DNA]</scope>
    <source>
        <strain evidence="8">ATCC 23193 / DSM 2154 / NCIB 8452 / DL</strain>
    </source>
</reference>
<organism evidence="7 8">
    <name type="scientific">Desulforamulus ruminis (strain ATCC 23193 / DSM 2154 / NCIMB 8452 / DL)</name>
    <name type="common">Desulfotomaculum ruminis</name>
    <dbReference type="NCBI Taxonomy" id="696281"/>
    <lineage>
        <taxon>Bacteria</taxon>
        <taxon>Bacillati</taxon>
        <taxon>Bacillota</taxon>
        <taxon>Clostridia</taxon>
        <taxon>Eubacteriales</taxon>
        <taxon>Peptococcaceae</taxon>
        <taxon>Desulforamulus</taxon>
    </lineage>
</organism>
<dbReference type="GO" id="GO:0004633">
    <property type="term" value="F:phosphopantothenoylcysteine decarboxylase activity"/>
    <property type="evidence" value="ECO:0007669"/>
    <property type="project" value="UniProtKB-UniRule"/>
</dbReference>
<dbReference type="EC" id="6.3.2.5" evidence="3"/>
<feature type="binding site" evidence="3">
    <location>
        <position position="280"/>
    </location>
    <ligand>
        <name>CTP</name>
        <dbReference type="ChEBI" id="CHEBI:37563"/>
    </ligand>
</feature>
<dbReference type="InterPro" id="IPR003382">
    <property type="entry name" value="Flavoprotein"/>
</dbReference>
<keyword evidence="3 4" id="KW-0285">Flavoprotein</keyword>
<proteinExistence type="inferred from homology"/>
<dbReference type="PANTHER" id="PTHR14359">
    <property type="entry name" value="HOMO-OLIGOMERIC FLAVIN CONTAINING CYS DECARBOXYLASE FAMILY"/>
    <property type="match status" value="1"/>
</dbReference>
<keyword evidence="2 3" id="KW-0456">Lyase</keyword>
<dbReference type="GO" id="GO:0010181">
    <property type="term" value="F:FMN binding"/>
    <property type="evidence" value="ECO:0007669"/>
    <property type="project" value="UniProtKB-UniRule"/>
</dbReference>
<dbReference type="InterPro" id="IPR035929">
    <property type="entry name" value="CoaB-like_sf"/>
</dbReference>
<evidence type="ECO:0000259" key="5">
    <source>
        <dbReference type="Pfam" id="PF02441"/>
    </source>
</evidence>
<dbReference type="InterPro" id="IPR005252">
    <property type="entry name" value="CoaBC"/>
</dbReference>
<evidence type="ECO:0000256" key="3">
    <source>
        <dbReference type="HAMAP-Rule" id="MF_02225"/>
    </source>
</evidence>
<feature type="binding site" evidence="3">
    <location>
        <position position="343"/>
    </location>
    <ligand>
        <name>CTP</name>
        <dbReference type="ChEBI" id="CHEBI:37563"/>
    </ligand>
</feature>
<accession>F6DM94</accession>
<dbReference type="Proteomes" id="UP000009234">
    <property type="component" value="Chromosome"/>
</dbReference>
<evidence type="ECO:0000313" key="8">
    <source>
        <dbReference type="Proteomes" id="UP000009234"/>
    </source>
</evidence>
<comment type="similarity">
    <text evidence="3 4">In the N-terminal section; belongs to the HFCD (homo-oligomeric flavin containing Cys decarboxylase) superfamily.</text>
</comment>
<keyword evidence="3 4" id="KW-0436">Ligase</keyword>
<dbReference type="PANTHER" id="PTHR14359:SF6">
    <property type="entry name" value="PHOSPHOPANTOTHENOYLCYSTEINE DECARBOXYLASE"/>
    <property type="match status" value="1"/>
</dbReference>
<evidence type="ECO:0000256" key="2">
    <source>
        <dbReference type="ARBA" id="ARBA00023239"/>
    </source>
</evidence>
<dbReference type="GO" id="GO:0015937">
    <property type="term" value="P:coenzyme A biosynthetic process"/>
    <property type="evidence" value="ECO:0007669"/>
    <property type="project" value="UniProtKB-UniRule"/>
</dbReference>